<evidence type="ECO:0000313" key="3">
    <source>
        <dbReference type="Proteomes" id="UP000018208"/>
    </source>
</evidence>
<dbReference type="VEuPathDB" id="GiardiaDB:SS50377_22623"/>
<proteinExistence type="predicted"/>
<gene>
    <name evidence="1" type="ORF">SS50377_12631</name>
    <name evidence="2" type="ORF">SS50377_22623</name>
</gene>
<dbReference type="EMBL" id="AUWU02000003">
    <property type="protein sequence ID" value="KAH0575004.1"/>
    <property type="molecule type" value="Genomic_DNA"/>
</dbReference>
<dbReference type="Proteomes" id="UP000018208">
    <property type="component" value="Unassembled WGS sequence"/>
</dbReference>
<keyword evidence="3" id="KW-1185">Reference proteome</keyword>
<dbReference type="AlphaFoldDB" id="V6LST4"/>
<sequence>MNENAIMTYAFNMDTKFIASIQKVRTLENTLESKNYTCNYPQVVFPLQEVQIQHQTSRQKSQDTYIKRQKTQQVHELMELKQFAALSDKEILSVEKAAQKLSSIRQLYSTSSIRRNTSSSTILKSPQRKQSSKLNLLDLQVITRK</sequence>
<organism evidence="1">
    <name type="scientific">Spironucleus salmonicida</name>
    <dbReference type="NCBI Taxonomy" id="348837"/>
    <lineage>
        <taxon>Eukaryota</taxon>
        <taxon>Metamonada</taxon>
        <taxon>Diplomonadida</taxon>
        <taxon>Hexamitidae</taxon>
        <taxon>Hexamitinae</taxon>
        <taxon>Spironucleus</taxon>
    </lineage>
</organism>
<evidence type="ECO:0000313" key="1">
    <source>
        <dbReference type="EMBL" id="EST47313.1"/>
    </source>
</evidence>
<evidence type="ECO:0000313" key="2">
    <source>
        <dbReference type="EMBL" id="KAH0575004.1"/>
    </source>
</evidence>
<name>V6LST4_9EUKA</name>
<reference evidence="1 2" key="1">
    <citation type="journal article" date="2014" name="PLoS Genet.">
        <title>The Genome of Spironucleus salmonicida Highlights a Fish Pathogen Adapted to Fluctuating Environments.</title>
        <authorList>
            <person name="Xu F."/>
            <person name="Jerlstrom-Hultqvist J."/>
            <person name="Einarsson E."/>
            <person name="Astvaldsson A."/>
            <person name="Svard S.G."/>
            <person name="Andersson J.O."/>
        </authorList>
    </citation>
    <scope>NUCLEOTIDE SEQUENCE</scope>
    <source>
        <strain evidence="2">ATCC 50377</strain>
    </source>
</reference>
<protein>
    <submittedName>
        <fullName evidence="1">Uncharacterized protein</fullName>
    </submittedName>
</protein>
<reference evidence="2" key="2">
    <citation type="submission" date="2020-12" db="EMBL/GenBank/DDBJ databases">
        <title>New Spironucleus salmonicida genome in near-complete chromosomes.</title>
        <authorList>
            <person name="Xu F."/>
            <person name="Kurt Z."/>
            <person name="Jimenez-Gonzalez A."/>
            <person name="Astvaldsson A."/>
            <person name="Andersson J.O."/>
            <person name="Svard S.G."/>
        </authorList>
    </citation>
    <scope>NUCLEOTIDE SEQUENCE</scope>
    <source>
        <strain evidence="2">ATCC 50377</strain>
    </source>
</reference>
<dbReference type="EMBL" id="KI546044">
    <property type="protein sequence ID" value="EST47313.1"/>
    <property type="molecule type" value="Genomic_DNA"/>
</dbReference>
<accession>V6LST4</accession>